<organism evidence="1 2">
    <name type="scientific">Flavisolibacter ginsengisoli DSM 18119</name>
    <dbReference type="NCBI Taxonomy" id="1121884"/>
    <lineage>
        <taxon>Bacteria</taxon>
        <taxon>Pseudomonadati</taxon>
        <taxon>Bacteroidota</taxon>
        <taxon>Chitinophagia</taxon>
        <taxon>Chitinophagales</taxon>
        <taxon>Chitinophagaceae</taxon>
        <taxon>Flavisolibacter</taxon>
    </lineage>
</organism>
<protein>
    <recommendedName>
        <fullName evidence="3">Porin</fullName>
    </recommendedName>
</protein>
<dbReference type="OrthoDB" id="7826656at2"/>
<dbReference type="Proteomes" id="UP000184048">
    <property type="component" value="Unassembled WGS sequence"/>
</dbReference>
<sequence>MAILNINDASKLKNYSYSFIASRSLGKWGSLSAGALHLFRDRTISDGASSWYLAWSRDFNRFGYTLGAGTGNFATRSPYDVEAGMGRRATAVFGSLTYKPVRNWMVAAEWTGSNLAATTSYVLPKKWPVIYFGVTDLTRYSGDSPTFVFGVGKVVKM</sequence>
<dbReference type="AlphaFoldDB" id="A0A1M5GQ36"/>
<dbReference type="RefSeq" id="WP_139256544.1">
    <property type="nucleotide sequence ID" value="NZ_FQUU01000041.1"/>
</dbReference>
<evidence type="ECO:0000313" key="2">
    <source>
        <dbReference type="Proteomes" id="UP000184048"/>
    </source>
</evidence>
<keyword evidence="2" id="KW-1185">Reference proteome</keyword>
<proteinExistence type="predicted"/>
<evidence type="ECO:0000313" key="1">
    <source>
        <dbReference type="EMBL" id="SHG05813.1"/>
    </source>
</evidence>
<reference evidence="1 2" key="1">
    <citation type="submission" date="2016-11" db="EMBL/GenBank/DDBJ databases">
        <authorList>
            <person name="Jaros S."/>
            <person name="Januszkiewicz K."/>
            <person name="Wedrychowicz H."/>
        </authorList>
    </citation>
    <scope>NUCLEOTIDE SEQUENCE [LARGE SCALE GENOMIC DNA]</scope>
    <source>
        <strain evidence="1 2">DSM 18119</strain>
    </source>
</reference>
<dbReference type="EMBL" id="FQUU01000041">
    <property type="protein sequence ID" value="SHG05813.1"/>
    <property type="molecule type" value="Genomic_DNA"/>
</dbReference>
<name>A0A1M5GQ36_9BACT</name>
<gene>
    <name evidence="1" type="ORF">SAMN02745131_04202</name>
</gene>
<accession>A0A1M5GQ36</accession>
<evidence type="ECO:0008006" key="3">
    <source>
        <dbReference type="Google" id="ProtNLM"/>
    </source>
</evidence>